<dbReference type="AlphaFoldDB" id="K0X028"/>
<sequence>MKKFFQVLGIVTLLLVGLYYIEECSGKKDQSEAVEDVQDDLEMEKSVHLKFKGVPIDGTLKEFISRMERKGFEHRSSYDSKERLVGDFAGIKQCTVYVETLDNSDLVSRIIVEFPKQERWEELFDNYKNLKSMLMEKYGNFSSCVERFQNSYIRTDEDRMRAVHMGECMYKTNFSIAEGDITLSIDYEEWGQGFVLLKYQDKINSAIIREAAIEDL</sequence>
<dbReference type="HOGENOM" id="CLU_111028_0_0_10"/>
<dbReference type="OrthoDB" id="1025938at2"/>
<proteinExistence type="predicted"/>
<dbReference type="GeneID" id="77848567"/>
<evidence type="ECO:0000313" key="1">
    <source>
        <dbReference type="EMBL" id="EJZ64803.1"/>
    </source>
</evidence>
<reference evidence="1 2" key="1">
    <citation type="submission" date="2012-08" db="EMBL/GenBank/DDBJ databases">
        <title>The Genome Sequence of Barnesiella intestinihominis YIT 11860.</title>
        <authorList>
            <consortium name="The Broad Institute Genome Sequencing Platform"/>
            <person name="Earl A."/>
            <person name="Ward D."/>
            <person name="Feldgarden M."/>
            <person name="Gevers D."/>
            <person name="Morotomi M."/>
            <person name="Walker B."/>
            <person name="Young S.K."/>
            <person name="Zeng Q."/>
            <person name="Gargeya S."/>
            <person name="Fitzgerald M."/>
            <person name="Haas B."/>
            <person name="Abouelleil A."/>
            <person name="Alvarado L."/>
            <person name="Arachchi H.M."/>
            <person name="Berlin A.M."/>
            <person name="Chapman S.B."/>
            <person name="Goldberg J."/>
            <person name="Griggs A."/>
            <person name="Gujja S."/>
            <person name="Hansen M."/>
            <person name="Howarth C."/>
            <person name="Imamovic A."/>
            <person name="Larimer J."/>
            <person name="McCowen C."/>
            <person name="Montmayeur A."/>
            <person name="Murphy C."/>
            <person name="Neiman D."/>
            <person name="Pearson M."/>
            <person name="Priest M."/>
            <person name="Roberts A."/>
            <person name="Saif S."/>
            <person name="Shea T."/>
            <person name="Sisk P."/>
            <person name="Sykes S."/>
            <person name="Wortman J."/>
            <person name="Nusbaum C."/>
            <person name="Birren B."/>
        </authorList>
    </citation>
    <scope>NUCLEOTIDE SEQUENCE [LARGE SCALE GENOMIC DNA]</scope>
    <source>
        <strain evidence="1 2">YIT 11860</strain>
    </source>
</reference>
<gene>
    <name evidence="1" type="ORF">HMPREF9448_01286</name>
</gene>
<dbReference type="eggNOG" id="ENOG5030UU4">
    <property type="taxonomic scope" value="Bacteria"/>
</dbReference>
<protein>
    <submittedName>
        <fullName evidence="1">Uncharacterized protein</fullName>
    </submittedName>
</protein>
<dbReference type="RefSeq" id="WP_008861751.1">
    <property type="nucleotide sequence ID" value="NZ_JH815204.1"/>
</dbReference>
<dbReference type="Proteomes" id="UP000006044">
    <property type="component" value="Unassembled WGS sequence"/>
</dbReference>
<comment type="caution">
    <text evidence="1">The sequence shown here is derived from an EMBL/GenBank/DDBJ whole genome shotgun (WGS) entry which is preliminary data.</text>
</comment>
<evidence type="ECO:0000313" key="2">
    <source>
        <dbReference type="Proteomes" id="UP000006044"/>
    </source>
</evidence>
<accession>K0X028</accession>
<organism evidence="1 2">
    <name type="scientific">Barnesiella intestinihominis YIT 11860</name>
    <dbReference type="NCBI Taxonomy" id="742726"/>
    <lineage>
        <taxon>Bacteria</taxon>
        <taxon>Pseudomonadati</taxon>
        <taxon>Bacteroidota</taxon>
        <taxon>Bacteroidia</taxon>
        <taxon>Bacteroidales</taxon>
        <taxon>Barnesiellaceae</taxon>
        <taxon>Barnesiella</taxon>
    </lineage>
</organism>
<dbReference type="EMBL" id="ADLE01000008">
    <property type="protein sequence ID" value="EJZ64803.1"/>
    <property type="molecule type" value="Genomic_DNA"/>
</dbReference>
<keyword evidence="2" id="KW-1185">Reference proteome</keyword>
<name>K0X028_9BACT</name>